<dbReference type="Pfam" id="PF02958">
    <property type="entry name" value="EcKL"/>
    <property type="match status" value="1"/>
</dbReference>
<name>U4TSJ5_DENPD</name>
<dbReference type="InterPro" id="IPR003591">
    <property type="entry name" value="Leu-rich_rpt_typical-subtyp"/>
</dbReference>
<sequence>MGSLSPELRKLIARIAKENDIVNYTEEIFNNVAKEGDGYMGILEALNIADKDNDNQLSLVIKRAPTSEALRKQFPTRIIFVREIYFYHEVVPALKSFQERHSISSPFTNIAKIYGFIEDEFKEVLLLQNLKSDGYNTCDRREPMDSHHLTLGLTTYAKLHATTLAMRRLEPETFKKTTANIMTHIMVDFVGSKMENPAQNTDMLGAFFLPTLAAVKDNEKLTQAIERAKEHVPRNVFKEIFDPTDEEFTVLAHADCWSTNLMFKYQDPSNPNIPTDVKLIDWQTSHVTNPMFDVTYFLLINAAKPDLENYQKYLEIYYEALSQNLSAFGLDVGSVYPFELLQEHWRKFAPIGFHMCILMLHQSLSDSKTHDFEQMAADGRDLFDLASRDIIISDRFKQRMNQHTYICEKIIHQFPNSYYGNYQLRCQDCQIQSFDANSFPYENNLKAFNLSHSGLEYLGPKSFKNFFNLQFLYFHHNSIRNISAEAFEGLNELFELHLQHNQLQTVVAGFLTGVSSNFVNMSANRLESLPAKAFAGSNSMLNLDLSENVLKDLHKDTFEKLDELEELDLSSNSLCNLPLGVFKSMNRLRRLNLAKNKFRRIHHGALSGLKNLNFLILAQNQLTNFDPSVLLPLMRLTKLDISGNAIYTFDAHEILLNVPTMRFISFEDNLFSCVLLKNVLQFFKGKLVEIENNVSRFEFLNRNGIACIEDYSIEQSISLEYFLQKSKKQAELFMSTNY</sequence>
<evidence type="ECO:0000256" key="2">
    <source>
        <dbReference type="ARBA" id="ARBA00022737"/>
    </source>
</evidence>
<protein>
    <recommendedName>
        <fullName evidence="3">CHK kinase-like domain-containing protein</fullName>
    </recommendedName>
</protein>
<organism evidence="4 5">
    <name type="scientific">Dendroctonus ponderosae</name>
    <name type="common">Mountain pine beetle</name>
    <dbReference type="NCBI Taxonomy" id="77166"/>
    <lineage>
        <taxon>Eukaryota</taxon>
        <taxon>Metazoa</taxon>
        <taxon>Ecdysozoa</taxon>
        <taxon>Arthropoda</taxon>
        <taxon>Hexapoda</taxon>
        <taxon>Insecta</taxon>
        <taxon>Pterygota</taxon>
        <taxon>Neoptera</taxon>
        <taxon>Endopterygota</taxon>
        <taxon>Coleoptera</taxon>
        <taxon>Polyphaga</taxon>
        <taxon>Cucujiformia</taxon>
        <taxon>Curculionidae</taxon>
        <taxon>Scolytinae</taxon>
        <taxon>Dendroctonus</taxon>
    </lineage>
</organism>
<evidence type="ECO:0000256" key="1">
    <source>
        <dbReference type="ARBA" id="ARBA00022614"/>
    </source>
</evidence>
<accession>U4TSJ5</accession>
<dbReference type="AlphaFoldDB" id="U4TSJ5"/>
<evidence type="ECO:0000259" key="3">
    <source>
        <dbReference type="SMART" id="SM00587"/>
    </source>
</evidence>
<dbReference type="PANTHER" id="PTHR11012">
    <property type="entry name" value="PROTEIN KINASE-LIKE DOMAIN-CONTAINING"/>
    <property type="match status" value="1"/>
</dbReference>
<dbReference type="EMBL" id="KB631581">
    <property type="protein sequence ID" value="ERL84484.1"/>
    <property type="molecule type" value="Genomic_DNA"/>
</dbReference>
<dbReference type="InterPro" id="IPR001611">
    <property type="entry name" value="Leu-rich_rpt"/>
</dbReference>
<evidence type="ECO:0000313" key="4">
    <source>
        <dbReference type="EMBL" id="ERL84484.1"/>
    </source>
</evidence>
<dbReference type="InterPro" id="IPR004119">
    <property type="entry name" value="EcKL"/>
</dbReference>
<gene>
    <name evidence="4" type="ORF">D910_01915</name>
</gene>
<feature type="domain" description="CHK kinase-like" evidence="3">
    <location>
        <begin position="125"/>
        <end position="327"/>
    </location>
</feature>
<dbReference type="Gene3D" id="3.90.1200.10">
    <property type="match status" value="1"/>
</dbReference>
<keyword evidence="2" id="KW-0677">Repeat</keyword>
<dbReference type="SMART" id="SM00369">
    <property type="entry name" value="LRR_TYP"/>
    <property type="match status" value="7"/>
</dbReference>
<dbReference type="SUPFAM" id="SSF56112">
    <property type="entry name" value="Protein kinase-like (PK-like)"/>
    <property type="match status" value="1"/>
</dbReference>
<proteinExistence type="predicted"/>
<evidence type="ECO:0000313" key="5">
    <source>
        <dbReference type="Proteomes" id="UP000030742"/>
    </source>
</evidence>
<dbReference type="OrthoDB" id="8250698at2759"/>
<dbReference type="PANTHER" id="PTHR11012:SF30">
    <property type="entry name" value="PROTEIN KINASE-LIKE DOMAIN-CONTAINING"/>
    <property type="match status" value="1"/>
</dbReference>
<dbReference type="Proteomes" id="UP000030742">
    <property type="component" value="Unassembled WGS sequence"/>
</dbReference>
<dbReference type="PROSITE" id="PS51450">
    <property type="entry name" value="LRR"/>
    <property type="match status" value="1"/>
</dbReference>
<dbReference type="Pfam" id="PF13855">
    <property type="entry name" value="LRR_8"/>
    <property type="match status" value="2"/>
</dbReference>
<dbReference type="InterPro" id="IPR015897">
    <property type="entry name" value="CHK_kinase-like"/>
</dbReference>
<reference evidence="4 5" key="1">
    <citation type="journal article" date="2013" name="Genome Biol.">
        <title>Draft genome of the mountain pine beetle, Dendroctonus ponderosae Hopkins, a major forest pest.</title>
        <authorList>
            <person name="Keeling C.I."/>
            <person name="Yuen M.M."/>
            <person name="Liao N.Y."/>
            <person name="Docking T.R."/>
            <person name="Chan S.K."/>
            <person name="Taylor G.A."/>
            <person name="Palmquist D.L."/>
            <person name="Jackman S.D."/>
            <person name="Nguyen A."/>
            <person name="Li M."/>
            <person name="Henderson H."/>
            <person name="Janes J.K."/>
            <person name="Zhao Y."/>
            <person name="Pandoh P."/>
            <person name="Moore R."/>
            <person name="Sperling F.A."/>
            <person name="Huber D.P."/>
            <person name="Birol I."/>
            <person name="Jones S.J."/>
            <person name="Bohlmann J."/>
        </authorList>
    </citation>
    <scope>NUCLEOTIDE SEQUENCE</scope>
</reference>
<feature type="non-terminal residue" evidence="4">
    <location>
        <position position="738"/>
    </location>
</feature>
<keyword evidence="1" id="KW-0433">Leucine-rich repeat</keyword>
<dbReference type="SMART" id="SM00587">
    <property type="entry name" value="CHK"/>
    <property type="match status" value="1"/>
</dbReference>
<dbReference type="InterPro" id="IPR032675">
    <property type="entry name" value="LRR_dom_sf"/>
</dbReference>
<dbReference type="InterPro" id="IPR011009">
    <property type="entry name" value="Kinase-like_dom_sf"/>
</dbReference>
<dbReference type="STRING" id="77166.U4TSJ5"/>
<dbReference type="Gene3D" id="3.80.10.10">
    <property type="entry name" value="Ribonuclease Inhibitor"/>
    <property type="match status" value="2"/>
</dbReference>
<dbReference type="SUPFAM" id="SSF52058">
    <property type="entry name" value="L domain-like"/>
    <property type="match status" value="1"/>
</dbReference>